<feature type="transmembrane region" description="Helical" evidence="6">
    <location>
        <begin position="86"/>
        <end position="106"/>
    </location>
</feature>
<proteinExistence type="predicted"/>
<accession>A0A9W6SWU4</accession>
<dbReference type="EMBL" id="BSXN01000425">
    <property type="protein sequence ID" value="GME68492.1"/>
    <property type="molecule type" value="Genomic_DNA"/>
</dbReference>
<feature type="transmembrane region" description="Helical" evidence="6">
    <location>
        <begin position="174"/>
        <end position="194"/>
    </location>
</feature>
<protein>
    <submittedName>
        <fullName evidence="7">Unnamed protein product</fullName>
    </submittedName>
</protein>
<comment type="caution">
    <text evidence="7">The sequence shown here is derived from an EMBL/GenBank/DDBJ whole genome shotgun (WGS) entry which is preliminary data.</text>
</comment>
<evidence type="ECO:0000256" key="4">
    <source>
        <dbReference type="ARBA" id="ARBA00022989"/>
    </source>
</evidence>
<keyword evidence="5 6" id="KW-0472">Membrane</keyword>
<dbReference type="GO" id="GO:0006865">
    <property type="term" value="P:amino acid transport"/>
    <property type="evidence" value="ECO:0007669"/>
    <property type="project" value="InterPro"/>
</dbReference>
<feature type="transmembrane region" description="Helical" evidence="6">
    <location>
        <begin position="491"/>
        <end position="509"/>
    </location>
</feature>
<gene>
    <name evidence="7" type="ORF">Cboi02_000168800</name>
</gene>
<dbReference type="AlphaFoldDB" id="A0A9W6SWU4"/>
<feature type="transmembrane region" description="Helical" evidence="6">
    <location>
        <begin position="52"/>
        <end position="74"/>
    </location>
</feature>
<dbReference type="PROSITE" id="PS00218">
    <property type="entry name" value="AMINO_ACID_PERMEASE_1"/>
    <property type="match status" value="1"/>
</dbReference>
<dbReference type="PIRSF" id="PIRSF006060">
    <property type="entry name" value="AA_transporter"/>
    <property type="match status" value="1"/>
</dbReference>
<evidence type="ECO:0000256" key="1">
    <source>
        <dbReference type="ARBA" id="ARBA00004141"/>
    </source>
</evidence>
<dbReference type="OrthoDB" id="3257095at2759"/>
<dbReference type="GO" id="GO:0022857">
    <property type="term" value="F:transmembrane transporter activity"/>
    <property type="evidence" value="ECO:0007669"/>
    <property type="project" value="InterPro"/>
</dbReference>
<dbReference type="PANTHER" id="PTHR45649:SF10">
    <property type="entry name" value="AMINO ACID TRANSPORTER (EUROFUNG)"/>
    <property type="match status" value="1"/>
</dbReference>
<feature type="transmembrane region" description="Helical" evidence="6">
    <location>
        <begin position="461"/>
        <end position="479"/>
    </location>
</feature>
<feature type="transmembrane region" description="Helical" evidence="6">
    <location>
        <begin position="247"/>
        <end position="266"/>
    </location>
</feature>
<keyword evidence="2" id="KW-0813">Transport</keyword>
<feature type="transmembrane region" description="Helical" evidence="6">
    <location>
        <begin position="394"/>
        <end position="412"/>
    </location>
</feature>
<feature type="transmembrane region" description="Helical" evidence="6">
    <location>
        <begin position="206"/>
        <end position="226"/>
    </location>
</feature>
<feature type="transmembrane region" description="Helical" evidence="6">
    <location>
        <begin position="341"/>
        <end position="363"/>
    </location>
</feature>
<keyword evidence="4 6" id="KW-1133">Transmembrane helix</keyword>
<organism evidence="7 8">
    <name type="scientific">Candida boidinii</name>
    <name type="common">Yeast</name>
    <dbReference type="NCBI Taxonomy" id="5477"/>
    <lineage>
        <taxon>Eukaryota</taxon>
        <taxon>Fungi</taxon>
        <taxon>Dikarya</taxon>
        <taxon>Ascomycota</taxon>
        <taxon>Saccharomycotina</taxon>
        <taxon>Pichiomycetes</taxon>
        <taxon>Pichiales</taxon>
        <taxon>Pichiaceae</taxon>
        <taxon>Ogataea</taxon>
        <taxon>Ogataea/Candida clade</taxon>
    </lineage>
</organism>
<dbReference type="InterPro" id="IPR002293">
    <property type="entry name" value="AA/rel_permease1"/>
</dbReference>
<sequence>MVAFLKGRGGGDFEAQHALHTVVSPNGREITVDGDAAELANLGYKQEFSRNYGFMSTFSFALSISGLMGTISITYMYPLWAGGPAAAVWCWFVGAIGCLCIAWSVAEITSCFPTSGGMYYTLTHVVPKEWVPLMCWIDGWLYLLGAITGACSTDFGAATLLMQTISMYSDYTYIPTKGHITAVSILVMITHGMINSLPGSVLSSITKYYCVVNICCTIALIVTLLVKCPEINTRGFTFGKVIDSTGWSAQGWSFLFGFLNVSWVMTCYDATSRMSEEINDAAYLTPLAIASALTTTAVLGWVLVIVITLCMGTDIAALLASNSGQPIVDIFYYAMGKQAATAYLALCFVILWFCGAVAVCYVSRSLWSFARDKGVPYPEFWHHLDPRTNAPVRCVWLIILVNCCLSLINLGSVVAMNAIFSACAIATDWSYIIVIAAFALNADKMGVKKGPFSLGKFSKPVMFYACVWTVFVSIVFIFPNYMPVDAENMNYTVVLLGFVFIGAGGWYAIDAKKWYKGPVGNVDEEYDQVIESIAPLHTQNSRLSYRGKVEGVKDNHEIEIKDLGSDNASSN</sequence>
<evidence type="ECO:0000256" key="2">
    <source>
        <dbReference type="ARBA" id="ARBA00022448"/>
    </source>
</evidence>
<reference evidence="7" key="1">
    <citation type="submission" date="2023-04" db="EMBL/GenBank/DDBJ databases">
        <title>Candida boidinii NBRC 10035.</title>
        <authorList>
            <person name="Ichikawa N."/>
            <person name="Sato H."/>
            <person name="Tonouchi N."/>
        </authorList>
    </citation>
    <scope>NUCLEOTIDE SEQUENCE</scope>
    <source>
        <strain evidence="7">NBRC 10035</strain>
    </source>
</reference>
<comment type="subcellular location">
    <subcellularLocation>
        <location evidence="1">Membrane</location>
        <topology evidence="1">Multi-pass membrane protein</topology>
    </subcellularLocation>
</comment>
<keyword evidence="8" id="KW-1185">Reference proteome</keyword>
<name>A0A9W6SWU4_CANBO</name>
<dbReference type="PANTHER" id="PTHR45649">
    <property type="entry name" value="AMINO-ACID PERMEASE BAT1"/>
    <property type="match status" value="1"/>
</dbReference>
<evidence type="ECO:0000256" key="3">
    <source>
        <dbReference type="ARBA" id="ARBA00022692"/>
    </source>
</evidence>
<evidence type="ECO:0000256" key="5">
    <source>
        <dbReference type="ARBA" id="ARBA00023136"/>
    </source>
</evidence>
<dbReference type="Gene3D" id="1.20.1740.10">
    <property type="entry name" value="Amino acid/polyamine transporter I"/>
    <property type="match status" value="1"/>
</dbReference>
<feature type="transmembrane region" description="Helical" evidence="6">
    <location>
        <begin position="286"/>
        <end position="309"/>
    </location>
</feature>
<dbReference type="Proteomes" id="UP001165120">
    <property type="component" value="Unassembled WGS sequence"/>
</dbReference>
<evidence type="ECO:0000313" key="7">
    <source>
        <dbReference type="EMBL" id="GME68492.1"/>
    </source>
</evidence>
<dbReference type="GO" id="GO:0016020">
    <property type="term" value="C:membrane"/>
    <property type="evidence" value="ECO:0007669"/>
    <property type="project" value="UniProtKB-SubCell"/>
</dbReference>
<keyword evidence="3 6" id="KW-0812">Transmembrane</keyword>
<feature type="transmembrane region" description="Helical" evidence="6">
    <location>
        <begin position="418"/>
        <end position="440"/>
    </location>
</feature>
<feature type="transmembrane region" description="Helical" evidence="6">
    <location>
        <begin position="140"/>
        <end position="162"/>
    </location>
</feature>
<dbReference type="Pfam" id="PF13520">
    <property type="entry name" value="AA_permease_2"/>
    <property type="match status" value="1"/>
</dbReference>
<evidence type="ECO:0000313" key="8">
    <source>
        <dbReference type="Proteomes" id="UP001165120"/>
    </source>
</evidence>
<evidence type="ECO:0000256" key="6">
    <source>
        <dbReference type="SAM" id="Phobius"/>
    </source>
</evidence>
<dbReference type="InterPro" id="IPR004840">
    <property type="entry name" value="Amino_acid_permease_CS"/>
</dbReference>